<comment type="cofactor">
    <cofactor evidence="1">
        <name>Ca(2+)</name>
        <dbReference type="ChEBI" id="CHEBI:29108"/>
    </cofactor>
</comment>
<dbReference type="PANTHER" id="PTHR10357:SF215">
    <property type="entry name" value="ALPHA-AMYLASE 1"/>
    <property type="match status" value="1"/>
</dbReference>
<evidence type="ECO:0000313" key="5">
    <source>
        <dbReference type="Proteomes" id="UP000694865"/>
    </source>
</evidence>
<dbReference type="SUPFAM" id="SSF51011">
    <property type="entry name" value="Glycosyl hydrolase domain"/>
    <property type="match status" value="1"/>
</dbReference>
<keyword evidence="3" id="KW-0732">Signal</keyword>
<dbReference type="InterPro" id="IPR013780">
    <property type="entry name" value="Glyco_hydro_b"/>
</dbReference>
<evidence type="ECO:0000256" key="2">
    <source>
        <dbReference type="ARBA" id="ARBA00022723"/>
    </source>
</evidence>
<keyword evidence="5" id="KW-1185">Reference proteome</keyword>
<evidence type="ECO:0000259" key="4">
    <source>
        <dbReference type="Pfam" id="PF00128"/>
    </source>
</evidence>
<evidence type="ECO:0000256" key="1">
    <source>
        <dbReference type="ARBA" id="ARBA00001913"/>
    </source>
</evidence>
<dbReference type="SUPFAM" id="SSF51445">
    <property type="entry name" value="(Trans)glycosidases"/>
    <property type="match status" value="1"/>
</dbReference>
<name>A0ABM0MIG9_SACKO</name>
<accession>A0ABM0MIG9</accession>
<gene>
    <name evidence="6" type="primary">LOC102806098</name>
</gene>
<dbReference type="Pfam" id="PF00128">
    <property type="entry name" value="Alpha-amylase"/>
    <property type="match status" value="1"/>
</dbReference>
<dbReference type="Gene3D" id="3.20.20.80">
    <property type="entry name" value="Glycosidases"/>
    <property type="match status" value="1"/>
</dbReference>
<evidence type="ECO:0000313" key="6">
    <source>
        <dbReference type="RefSeq" id="XP_006819810.1"/>
    </source>
</evidence>
<dbReference type="RefSeq" id="XP_006819810.1">
    <property type="nucleotide sequence ID" value="XM_006819747.1"/>
</dbReference>
<sequence length="216" mass="25117">MDAALNYPLYWAMKDAFIWGGTMRDIANMYRDEKYRFGDGLHLFGNFADNHDQARFLCDKDSWTLLKNYIMLVLTMEGIPIVYYGTEQGYDGCADPNNRESLYPNFDTNHHLYLFIQRTHQFRDLLGANFLNADQIERWQDDSFFAFTRHDMLVCSTNIGDNNNLQRTITYHDYTVGTVLVNIYDENDRVTVDTSGITINLISGEGKIYLPESYMG</sequence>
<reference evidence="6" key="1">
    <citation type="submission" date="2025-08" db="UniProtKB">
        <authorList>
            <consortium name="RefSeq"/>
        </authorList>
    </citation>
    <scope>IDENTIFICATION</scope>
    <source>
        <tissue evidence="6">Testes</tissue>
    </source>
</reference>
<dbReference type="InterPro" id="IPR006047">
    <property type="entry name" value="GH13_cat_dom"/>
</dbReference>
<feature type="domain" description="Glycosyl hydrolase family 13 catalytic" evidence="4">
    <location>
        <begin position="46"/>
        <end position="94"/>
    </location>
</feature>
<evidence type="ECO:0000256" key="3">
    <source>
        <dbReference type="ARBA" id="ARBA00022729"/>
    </source>
</evidence>
<organism evidence="5 6">
    <name type="scientific">Saccoglossus kowalevskii</name>
    <name type="common">Acorn worm</name>
    <dbReference type="NCBI Taxonomy" id="10224"/>
    <lineage>
        <taxon>Eukaryota</taxon>
        <taxon>Metazoa</taxon>
        <taxon>Hemichordata</taxon>
        <taxon>Enteropneusta</taxon>
        <taxon>Harrimaniidae</taxon>
        <taxon>Saccoglossus</taxon>
    </lineage>
</organism>
<dbReference type="Proteomes" id="UP000694865">
    <property type="component" value="Unplaced"/>
</dbReference>
<protein>
    <submittedName>
        <fullName evidence="6">Alpha-amylase A type-3-like isoform X1</fullName>
    </submittedName>
</protein>
<keyword evidence="2" id="KW-0479">Metal-binding</keyword>
<dbReference type="PANTHER" id="PTHR10357">
    <property type="entry name" value="ALPHA-AMYLASE FAMILY MEMBER"/>
    <property type="match status" value="1"/>
</dbReference>
<dbReference type="GeneID" id="102806098"/>
<dbReference type="Gene3D" id="2.60.40.1180">
    <property type="entry name" value="Golgi alpha-mannosidase II"/>
    <property type="match status" value="1"/>
</dbReference>
<proteinExistence type="predicted"/>
<dbReference type="InterPro" id="IPR017853">
    <property type="entry name" value="GH"/>
</dbReference>